<dbReference type="AlphaFoldDB" id="A0A0D2J090"/>
<name>A0A0D2J090_9CHLO</name>
<dbReference type="GO" id="GO:0016787">
    <property type="term" value="F:hydrolase activity"/>
    <property type="evidence" value="ECO:0007669"/>
    <property type="project" value="UniProtKB-KW"/>
</dbReference>
<keyword evidence="2" id="KW-0378">Hydrolase</keyword>
<organism evidence="2 3">
    <name type="scientific">Monoraphidium neglectum</name>
    <dbReference type="NCBI Taxonomy" id="145388"/>
    <lineage>
        <taxon>Eukaryota</taxon>
        <taxon>Viridiplantae</taxon>
        <taxon>Chlorophyta</taxon>
        <taxon>core chlorophytes</taxon>
        <taxon>Chlorophyceae</taxon>
        <taxon>CS clade</taxon>
        <taxon>Sphaeropleales</taxon>
        <taxon>Selenastraceae</taxon>
        <taxon>Monoraphidium</taxon>
    </lineage>
</organism>
<keyword evidence="2" id="KW-0238">DNA-binding</keyword>
<dbReference type="EC" id="3.6.1.-" evidence="2"/>
<accession>A0A0D2J090</accession>
<dbReference type="PANTHER" id="PTHR43788">
    <property type="entry name" value="DNA2/NAM7 HELICASE FAMILY MEMBER"/>
    <property type="match status" value="1"/>
</dbReference>
<dbReference type="GeneID" id="25732023"/>
<dbReference type="GO" id="GO:0003677">
    <property type="term" value="F:DNA binding"/>
    <property type="evidence" value="ECO:0007669"/>
    <property type="project" value="UniProtKB-KW"/>
</dbReference>
<dbReference type="OrthoDB" id="6513042at2759"/>
<dbReference type="EMBL" id="KK104724">
    <property type="protein sequence ID" value="KIY93502.1"/>
    <property type="molecule type" value="Genomic_DNA"/>
</dbReference>
<dbReference type="Pfam" id="PF13086">
    <property type="entry name" value="AAA_11"/>
    <property type="match status" value="1"/>
</dbReference>
<dbReference type="RefSeq" id="XP_013892522.1">
    <property type="nucleotide sequence ID" value="XM_014037068.1"/>
</dbReference>
<evidence type="ECO:0000259" key="1">
    <source>
        <dbReference type="Pfam" id="PF13086"/>
    </source>
</evidence>
<feature type="domain" description="DNA2/NAM7 helicase helicase" evidence="1">
    <location>
        <begin position="59"/>
        <end position="277"/>
    </location>
</feature>
<protein>
    <submittedName>
        <fullName evidence="2">DNA-binding protein SMUBP-2</fullName>
        <ecNumber evidence="2">3.6.1.-</ecNumber>
    </submittedName>
</protein>
<dbReference type="PANTHER" id="PTHR43788:SF8">
    <property type="entry name" value="DNA-BINDING PROTEIN SMUBP-2"/>
    <property type="match status" value="1"/>
</dbReference>
<evidence type="ECO:0000313" key="3">
    <source>
        <dbReference type="Proteomes" id="UP000054498"/>
    </source>
</evidence>
<evidence type="ECO:0000313" key="2">
    <source>
        <dbReference type="EMBL" id="KIY93502.1"/>
    </source>
</evidence>
<dbReference type="GO" id="GO:0043139">
    <property type="term" value="F:5'-3' DNA helicase activity"/>
    <property type="evidence" value="ECO:0007669"/>
    <property type="project" value="TreeGrafter"/>
</dbReference>
<dbReference type="Proteomes" id="UP000054498">
    <property type="component" value="Unassembled WGS sequence"/>
</dbReference>
<dbReference type="Gene3D" id="3.40.50.300">
    <property type="entry name" value="P-loop containing nucleotide triphosphate hydrolases"/>
    <property type="match status" value="1"/>
</dbReference>
<dbReference type="STRING" id="145388.A0A0D2J090"/>
<dbReference type="CDD" id="cd18044">
    <property type="entry name" value="DEXXQc_SMUBP2"/>
    <property type="match status" value="1"/>
</dbReference>
<proteinExistence type="predicted"/>
<dbReference type="KEGG" id="mng:MNEG_14459"/>
<dbReference type="InterPro" id="IPR041677">
    <property type="entry name" value="DNA2/NAM7_AAA_11"/>
</dbReference>
<dbReference type="SUPFAM" id="SSF52540">
    <property type="entry name" value="P-loop containing nucleoside triphosphate hydrolases"/>
    <property type="match status" value="1"/>
</dbReference>
<reference evidence="2 3" key="1">
    <citation type="journal article" date="2013" name="BMC Genomics">
        <title>Reconstruction of the lipid metabolism for the microalga Monoraphidium neglectum from its genome sequence reveals characteristics suitable for biofuel production.</title>
        <authorList>
            <person name="Bogen C."/>
            <person name="Al-Dilaimi A."/>
            <person name="Albersmeier A."/>
            <person name="Wichmann J."/>
            <person name="Grundmann M."/>
            <person name="Rupp O."/>
            <person name="Lauersen K.J."/>
            <person name="Blifernez-Klassen O."/>
            <person name="Kalinowski J."/>
            <person name="Goesmann A."/>
            <person name="Mussgnug J.H."/>
            <person name="Kruse O."/>
        </authorList>
    </citation>
    <scope>NUCLEOTIDE SEQUENCE [LARGE SCALE GENOMIC DNA]</scope>
    <source>
        <strain evidence="2 3">SAG 48.87</strain>
    </source>
</reference>
<dbReference type="InterPro" id="IPR050534">
    <property type="entry name" value="Coronavir_polyprotein_1ab"/>
</dbReference>
<dbReference type="InterPro" id="IPR027417">
    <property type="entry name" value="P-loop_NTPase"/>
</dbReference>
<gene>
    <name evidence="2" type="ORF">MNEG_14459</name>
</gene>
<sequence length="308" mass="33201">MCWVTYKRLRSTLQLLAAPGASEQQRQLPGRRLAEVAYGGKEPRFAAAEPPWKAVNARLDASQRRAVSLALRAHDVALIHGPPGTGKTTAVVEVILQEVARGSRVIASAASNIAVDNLVERLVAAAPKLKLLRLGHPARLLPQVLDSSLEAQVLKSDNSSLAKDCRKEIKALNTQLVKLEGWKRAERRQIRGELKQLYKEERTRQDKAVKEVIGGAQVICCTLSGALHPQLYGQVFDVAVIDEAAQALEAACWSALLLAGRAVLAGDHLQLPPTVLSDEAAKGGLGVTLFERLQHAHGAGASEMLTVQ</sequence>
<keyword evidence="3" id="KW-1185">Reference proteome</keyword>